<evidence type="ECO:0000256" key="2">
    <source>
        <dbReference type="ARBA" id="ARBA00012438"/>
    </source>
</evidence>
<gene>
    <name evidence="6" type="ORF">ADIWIN_3563</name>
</gene>
<evidence type="ECO:0000256" key="1">
    <source>
        <dbReference type="ARBA" id="ARBA00000085"/>
    </source>
</evidence>
<evidence type="ECO:0000313" key="6">
    <source>
        <dbReference type="EMBL" id="EPR70446.1"/>
    </source>
</evidence>
<dbReference type="SMART" id="SM00388">
    <property type="entry name" value="HisKA"/>
    <property type="match status" value="1"/>
</dbReference>
<dbReference type="STRING" id="641526.ADIWIN_3563"/>
<accession>S7VKH6</accession>
<dbReference type="Proteomes" id="UP000014962">
    <property type="component" value="Unassembled WGS sequence"/>
</dbReference>
<protein>
    <recommendedName>
        <fullName evidence="2">histidine kinase</fullName>
        <ecNumber evidence="2">2.7.13.3</ecNumber>
    </recommendedName>
</protein>
<evidence type="ECO:0000256" key="4">
    <source>
        <dbReference type="ARBA" id="ARBA00023012"/>
    </source>
</evidence>
<dbReference type="CDD" id="cd00082">
    <property type="entry name" value="HisKA"/>
    <property type="match status" value="1"/>
</dbReference>
<proteinExistence type="predicted"/>
<dbReference type="GO" id="GO:0000155">
    <property type="term" value="F:phosphorelay sensor kinase activity"/>
    <property type="evidence" value="ECO:0007669"/>
    <property type="project" value="InterPro"/>
</dbReference>
<name>S7VKH6_9FLAO</name>
<dbReference type="Gene3D" id="3.30.565.10">
    <property type="entry name" value="Histidine kinase-like ATPase, C-terminal domain"/>
    <property type="match status" value="1"/>
</dbReference>
<dbReference type="InterPro" id="IPR036890">
    <property type="entry name" value="HATPase_C_sf"/>
</dbReference>
<dbReference type="eggNOG" id="COG5002">
    <property type="taxonomic scope" value="Bacteria"/>
</dbReference>
<dbReference type="PROSITE" id="PS50109">
    <property type="entry name" value="HIS_KIN"/>
    <property type="match status" value="1"/>
</dbReference>
<dbReference type="InterPro" id="IPR003661">
    <property type="entry name" value="HisK_dim/P_dom"/>
</dbReference>
<dbReference type="InterPro" id="IPR036097">
    <property type="entry name" value="HisK_dim/P_sf"/>
</dbReference>
<evidence type="ECO:0000259" key="5">
    <source>
        <dbReference type="PROSITE" id="PS50109"/>
    </source>
</evidence>
<keyword evidence="4" id="KW-0902">Two-component regulatory system</keyword>
<dbReference type="EMBL" id="ATMR01000187">
    <property type="protein sequence ID" value="EPR70446.1"/>
    <property type="molecule type" value="Genomic_DNA"/>
</dbReference>
<dbReference type="PANTHER" id="PTHR45339:SF1">
    <property type="entry name" value="HYBRID SIGNAL TRANSDUCTION HISTIDINE KINASE J"/>
    <property type="match status" value="1"/>
</dbReference>
<dbReference type="PANTHER" id="PTHR45339">
    <property type="entry name" value="HYBRID SIGNAL TRANSDUCTION HISTIDINE KINASE J"/>
    <property type="match status" value="1"/>
</dbReference>
<dbReference type="EC" id="2.7.13.3" evidence="2"/>
<organism evidence="6 7">
    <name type="scientific">Winogradskyella psychrotolerans RS-3</name>
    <dbReference type="NCBI Taxonomy" id="641526"/>
    <lineage>
        <taxon>Bacteria</taxon>
        <taxon>Pseudomonadati</taxon>
        <taxon>Bacteroidota</taxon>
        <taxon>Flavobacteriia</taxon>
        <taxon>Flavobacteriales</taxon>
        <taxon>Flavobacteriaceae</taxon>
        <taxon>Winogradskyella</taxon>
    </lineage>
</organism>
<dbReference type="AlphaFoldDB" id="S7VKH6"/>
<keyword evidence="7" id="KW-1185">Reference proteome</keyword>
<evidence type="ECO:0000256" key="3">
    <source>
        <dbReference type="ARBA" id="ARBA00022553"/>
    </source>
</evidence>
<comment type="caution">
    <text evidence="6">The sequence shown here is derived from an EMBL/GenBank/DDBJ whole genome shotgun (WGS) entry which is preliminary data.</text>
</comment>
<sequence length="144" mass="15847">MSHEIRTPLNGLLGITGLLFKTPLSTKQHELLSIIGDSGESLLNIVNDILDYSKIDAGKMELDPVAMNFASEMEKIVNVFSGMANQKSLKINLEIKKSVPRTIILDKDKLAQIFFNIIGNAVKFSKKGGQIDITISGEFILLKT</sequence>
<dbReference type="SUPFAM" id="SSF47384">
    <property type="entry name" value="Homodimeric domain of signal transducing histidine kinase"/>
    <property type="match status" value="1"/>
</dbReference>
<dbReference type="Pfam" id="PF00512">
    <property type="entry name" value="HisKA"/>
    <property type="match status" value="1"/>
</dbReference>
<dbReference type="SUPFAM" id="SSF55874">
    <property type="entry name" value="ATPase domain of HSP90 chaperone/DNA topoisomerase II/histidine kinase"/>
    <property type="match status" value="1"/>
</dbReference>
<evidence type="ECO:0000313" key="7">
    <source>
        <dbReference type="Proteomes" id="UP000014962"/>
    </source>
</evidence>
<dbReference type="Gene3D" id="1.10.287.130">
    <property type="match status" value="1"/>
</dbReference>
<comment type="catalytic activity">
    <reaction evidence="1">
        <text>ATP + protein L-histidine = ADP + protein N-phospho-L-histidine.</text>
        <dbReference type="EC" id="2.7.13.3"/>
    </reaction>
</comment>
<feature type="domain" description="Histidine kinase" evidence="5">
    <location>
        <begin position="1"/>
        <end position="144"/>
    </location>
</feature>
<keyword evidence="3" id="KW-0597">Phosphoprotein</keyword>
<reference evidence="6 7" key="1">
    <citation type="journal article" date="2013" name="Genome Announc.">
        <title>Draft Genome Sequence of Winogradskyella psychrotolerans RS-3T, Isolated from the Marine Transect of Kongsfjorden, Ny-Alesund, Svalbard, Arctic Ocean.</title>
        <authorList>
            <person name="Kumar Pinnaka A."/>
            <person name="Ara S."/>
            <person name="Singh A."/>
            <person name="Shivaji S."/>
        </authorList>
    </citation>
    <scope>NUCLEOTIDE SEQUENCE [LARGE SCALE GENOMIC DNA]</scope>
    <source>
        <strain evidence="6 7">RS-3</strain>
    </source>
</reference>
<dbReference type="InterPro" id="IPR005467">
    <property type="entry name" value="His_kinase_dom"/>
</dbReference>